<sequence length="145" mass="15850">MVGGDLVITPIENIGFSPEDATIMRNTYLYGATGGQVFVKGKTGEHFVVRNSLVEAVVKGTGYMIGGCAVVLGKVDRNVAASMTGGLAYILDKDDTLIPKINKKIKIKQLNRVVSNIPSFHLHYVRKRNHGMNNYKSLSKERGLI</sequence>
<dbReference type="InterPro" id="IPR051394">
    <property type="entry name" value="Glutamate_Synthase"/>
</dbReference>
<accession>A0AAV7G7D8</accession>
<keyword evidence="3" id="KW-1185">Reference proteome</keyword>
<dbReference type="Gene3D" id="2.160.20.60">
    <property type="entry name" value="Glutamate synthase, alpha subunit, C-terminal domain"/>
    <property type="match status" value="1"/>
</dbReference>
<evidence type="ECO:0000313" key="3">
    <source>
        <dbReference type="Proteomes" id="UP000775213"/>
    </source>
</evidence>
<dbReference type="PANTHER" id="PTHR43100:SF2">
    <property type="entry name" value="BNAA03G19380D PROTEIN"/>
    <property type="match status" value="1"/>
</dbReference>
<dbReference type="AlphaFoldDB" id="A0AAV7G7D8"/>
<comment type="caution">
    <text evidence="2">The sequence shown here is derived from an EMBL/GenBank/DDBJ whole genome shotgun (WGS) entry which is preliminary data.</text>
</comment>
<dbReference type="Pfam" id="PF01493">
    <property type="entry name" value="GXGXG"/>
    <property type="match status" value="1"/>
</dbReference>
<evidence type="ECO:0000259" key="1">
    <source>
        <dbReference type="Pfam" id="PF01493"/>
    </source>
</evidence>
<name>A0AAV7G7D8_DENCH</name>
<protein>
    <recommendedName>
        <fullName evidence="1">Glutamate synthase alpha subunit C-terminal domain-containing protein</fullName>
    </recommendedName>
</protein>
<proteinExistence type="predicted"/>
<evidence type="ECO:0000313" key="2">
    <source>
        <dbReference type="EMBL" id="KAH0452276.1"/>
    </source>
</evidence>
<gene>
    <name evidence="2" type="ORF">IEQ34_019575</name>
</gene>
<dbReference type="InterPro" id="IPR036485">
    <property type="entry name" value="Glu_synth_asu_C_sf"/>
</dbReference>
<dbReference type="InterPro" id="IPR002489">
    <property type="entry name" value="Glu_synth_asu_C"/>
</dbReference>
<feature type="domain" description="Glutamate synthase alpha subunit C-terminal" evidence="1">
    <location>
        <begin position="1"/>
        <end position="107"/>
    </location>
</feature>
<reference evidence="2 3" key="1">
    <citation type="journal article" date="2021" name="Hortic Res">
        <title>Chromosome-scale assembly of the Dendrobium chrysotoxum genome enhances the understanding of orchid evolution.</title>
        <authorList>
            <person name="Zhang Y."/>
            <person name="Zhang G.Q."/>
            <person name="Zhang D."/>
            <person name="Liu X.D."/>
            <person name="Xu X.Y."/>
            <person name="Sun W.H."/>
            <person name="Yu X."/>
            <person name="Zhu X."/>
            <person name="Wang Z.W."/>
            <person name="Zhao X."/>
            <person name="Zhong W.Y."/>
            <person name="Chen H."/>
            <person name="Yin W.L."/>
            <person name="Huang T."/>
            <person name="Niu S.C."/>
            <person name="Liu Z.J."/>
        </authorList>
    </citation>
    <scope>NUCLEOTIDE SEQUENCE [LARGE SCALE GENOMIC DNA]</scope>
    <source>
        <strain evidence="2">Lindl</strain>
    </source>
</reference>
<dbReference type="GO" id="GO:0016491">
    <property type="term" value="F:oxidoreductase activity"/>
    <property type="evidence" value="ECO:0007669"/>
    <property type="project" value="InterPro"/>
</dbReference>
<dbReference type="Proteomes" id="UP000775213">
    <property type="component" value="Unassembled WGS sequence"/>
</dbReference>
<dbReference type="SUPFAM" id="SSF69336">
    <property type="entry name" value="Alpha subunit of glutamate synthase, C-terminal domain"/>
    <property type="match status" value="1"/>
</dbReference>
<dbReference type="EMBL" id="JAGFBR010000017">
    <property type="protein sequence ID" value="KAH0452276.1"/>
    <property type="molecule type" value="Genomic_DNA"/>
</dbReference>
<dbReference type="PANTHER" id="PTHR43100">
    <property type="entry name" value="GLUTAMATE SYNTHASE [NADPH] SMALL CHAIN"/>
    <property type="match status" value="1"/>
</dbReference>
<organism evidence="2 3">
    <name type="scientific">Dendrobium chrysotoxum</name>
    <name type="common">Orchid</name>
    <dbReference type="NCBI Taxonomy" id="161865"/>
    <lineage>
        <taxon>Eukaryota</taxon>
        <taxon>Viridiplantae</taxon>
        <taxon>Streptophyta</taxon>
        <taxon>Embryophyta</taxon>
        <taxon>Tracheophyta</taxon>
        <taxon>Spermatophyta</taxon>
        <taxon>Magnoliopsida</taxon>
        <taxon>Liliopsida</taxon>
        <taxon>Asparagales</taxon>
        <taxon>Orchidaceae</taxon>
        <taxon>Epidendroideae</taxon>
        <taxon>Malaxideae</taxon>
        <taxon>Dendrobiinae</taxon>
        <taxon>Dendrobium</taxon>
    </lineage>
</organism>